<name>A0ACC0XWV2_9ROSI</name>
<gene>
    <name evidence="1" type="ORF">Pint_08071</name>
</gene>
<sequence>MGQRLGEDLGAAGVAPRFNTKKGRVFPAKRMSVKKLIFVQIIQSVSSLFHCCCLRSSFAVETSKKNRCFKMEK</sequence>
<reference evidence="2" key="1">
    <citation type="journal article" date="2023" name="G3 (Bethesda)">
        <title>Genome assembly and association tests identify interacting loci associated with vigor, precocity, and sex in interspecific pistachio rootstocks.</title>
        <authorList>
            <person name="Palmer W."/>
            <person name="Jacygrad E."/>
            <person name="Sagayaradj S."/>
            <person name="Cavanaugh K."/>
            <person name="Han R."/>
            <person name="Bertier L."/>
            <person name="Beede B."/>
            <person name="Kafkas S."/>
            <person name="Golino D."/>
            <person name="Preece J."/>
            <person name="Michelmore R."/>
        </authorList>
    </citation>
    <scope>NUCLEOTIDE SEQUENCE [LARGE SCALE GENOMIC DNA]</scope>
</reference>
<evidence type="ECO:0000313" key="2">
    <source>
        <dbReference type="Proteomes" id="UP001163603"/>
    </source>
</evidence>
<protein>
    <submittedName>
        <fullName evidence="1">Uncharacterized protein</fullName>
    </submittedName>
</protein>
<proteinExistence type="predicted"/>
<keyword evidence="2" id="KW-1185">Reference proteome</keyword>
<evidence type="ECO:0000313" key="1">
    <source>
        <dbReference type="EMBL" id="KAJ0025976.1"/>
    </source>
</evidence>
<organism evidence="1 2">
    <name type="scientific">Pistacia integerrima</name>
    <dbReference type="NCBI Taxonomy" id="434235"/>
    <lineage>
        <taxon>Eukaryota</taxon>
        <taxon>Viridiplantae</taxon>
        <taxon>Streptophyta</taxon>
        <taxon>Embryophyta</taxon>
        <taxon>Tracheophyta</taxon>
        <taxon>Spermatophyta</taxon>
        <taxon>Magnoliopsida</taxon>
        <taxon>eudicotyledons</taxon>
        <taxon>Gunneridae</taxon>
        <taxon>Pentapetalae</taxon>
        <taxon>rosids</taxon>
        <taxon>malvids</taxon>
        <taxon>Sapindales</taxon>
        <taxon>Anacardiaceae</taxon>
        <taxon>Pistacia</taxon>
    </lineage>
</organism>
<comment type="caution">
    <text evidence="1">The sequence shown here is derived from an EMBL/GenBank/DDBJ whole genome shotgun (WGS) entry which is preliminary data.</text>
</comment>
<dbReference type="EMBL" id="CM047745">
    <property type="protein sequence ID" value="KAJ0025976.1"/>
    <property type="molecule type" value="Genomic_DNA"/>
</dbReference>
<dbReference type="Proteomes" id="UP001163603">
    <property type="component" value="Chromosome 10"/>
</dbReference>
<accession>A0ACC0XWV2</accession>